<accession>A0ABU3BM19</accession>
<gene>
    <name evidence="2" type="ORF">RM540_01105</name>
</gene>
<feature type="compositionally biased region" description="Basic residues" evidence="1">
    <location>
        <begin position="70"/>
        <end position="82"/>
    </location>
</feature>
<reference evidence="2 3" key="1">
    <citation type="submission" date="2023-09" db="EMBL/GenBank/DDBJ databases">
        <authorList>
            <person name="Rey-Velasco X."/>
        </authorList>
    </citation>
    <scope>NUCLEOTIDE SEQUENCE [LARGE SCALE GENOMIC DNA]</scope>
    <source>
        <strain evidence="2 3">F394</strain>
    </source>
</reference>
<comment type="caution">
    <text evidence="2">The sequence shown here is derived from an EMBL/GenBank/DDBJ whole genome shotgun (WGS) entry which is preliminary data.</text>
</comment>
<sequence length="82" mass="9039">MTDADCQAALDRAQAWGVDLSLLRETLRLTPTERVERHQRALDLVTALLRSLAEAGADVGGVAPATSRCRTARTRRRARAPW</sequence>
<dbReference type="EMBL" id="JAVRHT010000001">
    <property type="protein sequence ID" value="MDT0630333.1"/>
    <property type="molecule type" value="Genomic_DNA"/>
</dbReference>
<name>A0ABU3BM19_9BACT</name>
<evidence type="ECO:0000256" key="1">
    <source>
        <dbReference type="SAM" id="MobiDB-lite"/>
    </source>
</evidence>
<protein>
    <submittedName>
        <fullName evidence="2">Uncharacterized protein</fullName>
    </submittedName>
</protein>
<evidence type="ECO:0000313" key="2">
    <source>
        <dbReference type="EMBL" id="MDT0630333.1"/>
    </source>
</evidence>
<keyword evidence="3" id="KW-1185">Reference proteome</keyword>
<organism evidence="2 3">
    <name type="scientific">Rubrivirga litoralis</name>
    <dbReference type="NCBI Taxonomy" id="3075598"/>
    <lineage>
        <taxon>Bacteria</taxon>
        <taxon>Pseudomonadati</taxon>
        <taxon>Rhodothermota</taxon>
        <taxon>Rhodothermia</taxon>
        <taxon>Rhodothermales</taxon>
        <taxon>Rubricoccaceae</taxon>
        <taxon>Rubrivirga</taxon>
    </lineage>
</organism>
<evidence type="ECO:0000313" key="3">
    <source>
        <dbReference type="Proteomes" id="UP001267426"/>
    </source>
</evidence>
<dbReference type="Proteomes" id="UP001267426">
    <property type="component" value="Unassembled WGS sequence"/>
</dbReference>
<feature type="region of interest" description="Disordered" evidence="1">
    <location>
        <begin position="62"/>
        <end position="82"/>
    </location>
</feature>
<proteinExistence type="predicted"/>
<dbReference type="RefSeq" id="WP_311661363.1">
    <property type="nucleotide sequence ID" value="NZ_JAVRHT010000001.1"/>
</dbReference>